<dbReference type="GO" id="GO:0046872">
    <property type="term" value="F:metal ion binding"/>
    <property type="evidence" value="ECO:0007669"/>
    <property type="project" value="UniProtKB-KW"/>
</dbReference>
<dbReference type="PANTHER" id="PTHR42693">
    <property type="entry name" value="ARYLSULFATASE FAMILY MEMBER"/>
    <property type="match status" value="1"/>
</dbReference>
<feature type="domain" description="Sulfatase N-terminal" evidence="8">
    <location>
        <begin position="34"/>
        <end position="169"/>
    </location>
</feature>
<dbReference type="PANTHER" id="PTHR42693:SF42">
    <property type="entry name" value="ARYLSULFATASE G"/>
    <property type="match status" value="1"/>
</dbReference>
<protein>
    <submittedName>
        <fullName evidence="9">Sulfatase atsG</fullName>
    </submittedName>
</protein>
<keyword evidence="10" id="KW-1185">Reference proteome</keyword>
<reference evidence="9 10" key="1">
    <citation type="journal article" date="2013" name="Mar. Genomics">
        <title>Expression of sulfatases in Rhodopirellula baltica and the diversity of sulfatases in the genus Rhodopirellula.</title>
        <authorList>
            <person name="Wegner C.E."/>
            <person name="Richter-Heitmann T."/>
            <person name="Klindworth A."/>
            <person name="Klockow C."/>
            <person name="Richter M."/>
            <person name="Achstetter T."/>
            <person name="Glockner F.O."/>
            <person name="Harder J."/>
        </authorList>
    </citation>
    <scope>NUCLEOTIDE SEQUENCE [LARGE SCALE GENOMIC DNA]</scope>
    <source>
        <strain evidence="9 10">SM1</strain>
    </source>
</reference>
<feature type="non-terminal residue" evidence="9">
    <location>
        <position position="177"/>
    </location>
</feature>
<gene>
    <name evidence="9" type="ORF">RMSM_02971</name>
</gene>
<dbReference type="SUPFAM" id="SSF53649">
    <property type="entry name" value="Alkaline phosphatase-like"/>
    <property type="match status" value="1"/>
</dbReference>
<accession>M5RL96</accession>
<evidence type="ECO:0000256" key="5">
    <source>
        <dbReference type="ARBA" id="ARBA00022801"/>
    </source>
</evidence>
<evidence type="ECO:0000256" key="2">
    <source>
        <dbReference type="ARBA" id="ARBA00008779"/>
    </source>
</evidence>
<dbReference type="InterPro" id="IPR000917">
    <property type="entry name" value="Sulfatase_N"/>
</dbReference>
<dbReference type="InterPro" id="IPR050738">
    <property type="entry name" value="Sulfatase"/>
</dbReference>
<evidence type="ECO:0000256" key="7">
    <source>
        <dbReference type="SAM" id="SignalP"/>
    </source>
</evidence>
<evidence type="ECO:0000256" key="6">
    <source>
        <dbReference type="ARBA" id="ARBA00022837"/>
    </source>
</evidence>
<comment type="caution">
    <text evidence="9">The sequence shown here is derived from an EMBL/GenBank/DDBJ whole genome shotgun (WGS) entry which is preliminary data.</text>
</comment>
<dbReference type="Gene3D" id="3.40.720.10">
    <property type="entry name" value="Alkaline Phosphatase, subunit A"/>
    <property type="match status" value="1"/>
</dbReference>
<organism evidence="9 10">
    <name type="scientific">Rhodopirellula maiorica SM1</name>
    <dbReference type="NCBI Taxonomy" id="1265738"/>
    <lineage>
        <taxon>Bacteria</taxon>
        <taxon>Pseudomonadati</taxon>
        <taxon>Planctomycetota</taxon>
        <taxon>Planctomycetia</taxon>
        <taxon>Pirellulales</taxon>
        <taxon>Pirellulaceae</taxon>
        <taxon>Novipirellula</taxon>
    </lineage>
</organism>
<feature type="chain" id="PRO_5004070814" evidence="7">
    <location>
        <begin position="32"/>
        <end position="177"/>
    </location>
</feature>
<proteinExistence type="inferred from homology"/>
<dbReference type="Proteomes" id="UP000011991">
    <property type="component" value="Unassembled WGS sequence"/>
</dbReference>
<dbReference type="AlphaFoldDB" id="M5RL96"/>
<name>M5RL96_9BACT</name>
<dbReference type="InterPro" id="IPR017850">
    <property type="entry name" value="Alkaline_phosphatase_core_sf"/>
</dbReference>
<dbReference type="Pfam" id="PF00884">
    <property type="entry name" value="Sulfatase"/>
    <property type="match status" value="1"/>
</dbReference>
<keyword evidence="5" id="KW-0378">Hydrolase</keyword>
<evidence type="ECO:0000259" key="8">
    <source>
        <dbReference type="Pfam" id="PF00884"/>
    </source>
</evidence>
<comment type="cofactor">
    <cofactor evidence="1">
        <name>Ca(2+)</name>
        <dbReference type="ChEBI" id="CHEBI:29108"/>
    </cofactor>
</comment>
<comment type="similarity">
    <text evidence="2">Belongs to the sulfatase family.</text>
</comment>
<dbReference type="GO" id="GO:0004065">
    <property type="term" value="F:arylsulfatase activity"/>
    <property type="evidence" value="ECO:0007669"/>
    <property type="project" value="TreeGrafter"/>
</dbReference>
<sequence>MSFYRWIIMNRFTVLSLLTLLAFLNAASARAERPNVVFLLSDDQGWDDYGFMGHPHLQTPNLDQLAKSGLLYERGYVTAPLCRPSLASIVTGMYPHEIGIRGNDPLLPEGVNRKDAEHKTVSTAFRNRMTAPMLKIPSFVKELKKNGYATLQTGKWWEGNPLDHGFTDAMTHGNHSR</sequence>
<keyword evidence="6" id="KW-0106">Calcium</keyword>
<feature type="signal peptide" evidence="7">
    <location>
        <begin position="1"/>
        <end position="31"/>
    </location>
</feature>
<evidence type="ECO:0000256" key="3">
    <source>
        <dbReference type="ARBA" id="ARBA00022723"/>
    </source>
</evidence>
<evidence type="ECO:0000256" key="4">
    <source>
        <dbReference type="ARBA" id="ARBA00022729"/>
    </source>
</evidence>
<keyword evidence="3" id="KW-0479">Metal-binding</keyword>
<keyword evidence="4 7" id="KW-0732">Signal</keyword>
<evidence type="ECO:0000313" key="10">
    <source>
        <dbReference type="Proteomes" id="UP000011991"/>
    </source>
</evidence>
<evidence type="ECO:0000313" key="9">
    <source>
        <dbReference type="EMBL" id="EMI20103.1"/>
    </source>
</evidence>
<evidence type="ECO:0000256" key="1">
    <source>
        <dbReference type="ARBA" id="ARBA00001913"/>
    </source>
</evidence>
<dbReference type="EMBL" id="ANOG01000427">
    <property type="protein sequence ID" value="EMI20103.1"/>
    <property type="molecule type" value="Genomic_DNA"/>
</dbReference>